<sequence>MRIAIISDIHANFPALEQTLKSIEEQNIDAVYYLGDFNEIRKKHIPNLAGNHDVTAVKIHNDVSNHIES</sequence>
<protein>
    <submittedName>
        <fullName evidence="3">Metallophosphoesterase family protein</fullName>
    </submittedName>
</protein>
<dbReference type="Pfam" id="PF12850">
    <property type="entry name" value="Metallophos_2"/>
    <property type="match status" value="1"/>
</dbReference>
<organism evidence="3 4">
    <name type="scientific">Flavobacterium quisquiliarum</name>
    <dbReference type="NCBI Taxonomy" id="1834436"/>
    <lineage>
        <taxon>Bacteria</taxon>
        <taxon>Pseudomonadati</taxon>
        <taxon>Bacteroidota</taxon>
        <taxon>Flavobacteriia</taxon>
        <taxon>Flavobacteriales</taxon>
        <taxon>Flavobacteriaceae</taxon>
        <taxon>Flavobacterium</taxon>
    </lineage>
</organism>
<dbReference type="InterPro" id="IPR024654">
    <property type="entry name" value="Calcineurin-like_PHP_lpxH"/>
</dbReference>
<evidence type="ECO:0000256" key="1">
    <source>
        <dbReference type="ARBA" id="ARBA00008950"/>
    </source>
</evidence>
<accession>A0ABV8W0J7</accession>
<name>A0ABV8W0J7_9FLAO</name>
<dbReference type="EMBL" id="JBHSCO010000001">
    <property type="protein sequence ID" value="MFC4389446.1"/>
    <property type="molecule type" value="Genomic_DNA"/>
</dbReference>
<evidence type="ECO:0000313" key="4">
    <source>
        <dbReference type="Proteomes" id="UP001595719"/>
    </source>
</evidence>
<comment type="caution">
    <text evidence="3">The sequence shown here is derived from an EMBL/GenBank/DDBJ whole genome shotgun (WGS) entry which is preliminary data.</text>
</comment>
<reference evidence="4" key="1">
    <citation type="journal article" date="2019" name="Int. J. Syst. Evol. Microbiol.">
        <title>The Global Catalogue of Microorganisms (GCM) 10K type strain sequencing project: providing services to taxonomists for standard genome sequencing and annotation.</title>
        <authorList>
            <consortium name="The Broad Institute Genomics Platform"/>
            <consortium name="The Broad Institute Genome Sequencing Center for Infectious Disease"/>
            <person name="Wu L."/>
            <person name="Ma J."/>
        </authorList>
    </citation>
    <scope>NUCLEOTIDE SEQUENCE [LARGE SCALE GENOMIC DNA]</scope>
    <source>
        <strain evidence="4">CGMCC 1.15345</strain>
    </source>
</reference>
<dbReference type="Proteomes" id="UP001595719">
    <property type="component" value="Unassembled WGS sequence"/>
</dbReference>
<dbReference type="SUPFAM" id="SSF56300">
    <property type="entry name" value="Metallo-dependent phosphatases"/>
    <property type="match status" value="1"/>
</dbReference>
<evidence type="ECO:0000259" key="2">
    <source>
        <dbReference type="Pfam" id="PF12850"/>
    </source>
</evidence>
<feature type="domain" description="Calcineurin-like phosphoesterase" evidence="2">
    <location>
        <begin position="1"/>
        <end position="62"/>
    </location>
</feature>
<proteinExistence type="inferred from homology"/>
<evidence type="ECO:0000313" key="3">
    <source>
        <dbReference type="EMBL" id="MFC4389446.1"/>
    </source>
</evidence>
<gene>
    <name evidence="3" type="ORF">ACFOY0_00455</name>
</gene>
<dbReference type="InterPro" id="IPR029052">
    <property type="entry name" value="Metallo-depent_PP-like"/>
</dbReference>
<dbReference type="RefSeq" id="WP_246611232.1">
    <property type="nucleotide sequence ID" value="NZ_JBHSCO010000001.1"/>
</dbReference>
<dbReference type="Gene3D" id="3.60.21.10">
    <property type="match status" value="1"/>
</dbReference>
<comment type="similarity">
    <text evidence="1">Belongs to the metallophosphoesterase superfamily. YfcE family.</text>
</comment>
<keyword evidence="4" id="KW-1185">Reference proteome</keyword>